<feature type="region of interest" description="Disordered" evidence="1">
    <location>
        <begin position="37"/>
        <end position="67"/>
    </location>
</feature>
<accession>A0AAV3YFH5</accession>
<reference evidence="2 3" key="1">
    <citation type="journal article" date="2021" name="Elife">
        <title>Chloroplast acquisition without the gene transfer in kleptoplastic sea slugs, Plakobranchus ocellatus.</title>
        <authorList>
            <person name="Maeda T."/>
            <person name="Takahashi S."/>
            <person name="Yoshida T."/>
            <person name="Shimamura S."/>
            <person name="Takaki Y."/>
            <person name="Nagai Y."/>
            <person name="Toyoda A."/>
            <person name="Suzuki Y."/>
            <person name="Arimoto A."/>
            <person name="Ishii H."/>
            <person name="Satoh N."/>
            <person name="Nishiyama T."/>
            <person name="Hasebe M."/>
            <person name="Maruyama T."/>
            <person name="Minagawa J."/>
            <person name="Obokata J."/>
            <person name="Shigenobu S."/>
        </authorList>
    </citation>
    <scope>NUCLEOTIDE SEQUENCE [LARGE SCALE GENOMIC DNA]</scope>
</reference>
<protein>
    <submittedName>
        <fullName evidence="2">Uncharacterized protein</fullName>
    </submittedName>
</protein>
<evidence type="ECO:0000313" key="3">
    <source>
        <dbReference type="Proteomes" id="UP000735302"/>
    </source>
</evidence>
<dbReference type="AlphaFoldDB" id="A0AAV3YFH5"/>
<evidence type="ECO:0000256" key="1">
    <source>
        <dbReference type="SAM" id="MobiDB-lite"/>
    </source>
</evidence>
<sequence length="86" mass="8994">MASLGSRGLRTGLDKISRSRLVKSVRLLLPASNDLLSAEPAPLDYSRSPVTPPGTPSTSMHDGPAARDSAVANPLVARFGAHILSF</sequence>
<organism evidence="2 3">
    <name type="scientific">Plakobranchus ocellatus</name>
    <dbReference type="NCBI Taxonomy" id="259542"/>
    <lineage>
        <taxon>Eukaryota</taxon>
        <taxon>Metazoa</taxon>
        <taxon>Spiralia</taxon>
        <taxon>Lophotrochozoa</taxon>
        <taxon>Mollusca</taxon>
        <taxon>Gastropoda</taxon>
        <taxon>Heterobranchia</taxon>
        <taxon>Euthyneura</taxon>
        <taxon>Panpulmonata</taxon>
        <taxon>Sacoglossa</taxon>
        <taxon>Placobranchoidea</taxon>
        <taxon>Plakobranchidae</taxon>
        <taxon>Plakobranchus</taxon>
    </lineage>
</organism>
<dbReference type="Proteomes" id="UP000735302">
    <property type="component" value="Unassembled WGS sequence"/>
</dbReference>
<dbReference type="EMBL" id="BLXT01000945">
    <property type="protein sequence ID" value="GFN81733.1"/>
    <property type="molecule type" value="Genomic_DNA"/>
</dbReference>
<proteinExistence type="predicted"/>
<gene>
    <name evidence="2" type="ORF">PoB_000823900</name>
</gene>
<comment type="caution">
    <text evidence="2">The sequence shown here is derived from an EMBL/GenBank/DDBJ whole genome shotgun (WGS) entry which is preliminary data.</text>
</comment>
<keyword evidence="3" id="KW-1185">Reference proteome</keyword>
<evidence type="ECO:0000313" key="2">
    <source>
        <dbReference type="EMBL" id="GFN81733.1"/>
    </source>
</evidence>
<name>A0AAV3YFH5_9GAST</name>